<name>A0A810N4W7_9ACTN</name>
<proteinExistence type="predicted"/>
<reference evidence="3" key="1">
    <citation type="submission" date="2020-08" db="EMBL/GenBank/DDBJ databases">
        <title>Whole genome shotgun sequence of Polymorphospora rubra NBRC 101157.</title>
        <authorList>
            <person name="Komaki H."/>
            <person name="Tamura T."/>
        </authorList>
    </citation>
    <scope>NUCLEOTIDE SEQUENCE</scope>
    <source>
        <strain evidence="3">NBRC 101157</strain>
    </source>
</reference>
<dbReference type="PANTHER" id="PTHR36933">
    <property type="entry name" value="SLL0788 PROTEIN"/>
    <property type="match status" value="1"/>
</dbReference>
<dbReference type="EMBL" id="AP023359">
    <property type="protein sequence ID" value="BCJ68781.1"/>
    <property type="molecule type" value="Genomic_DNA"/>
</dbReference>
<evidence type="ECO:0000256" key="1">
    <source>
        <dbReference type="SAM" id="SignalP"/>
    </source>
</evidence>
<evidence type="ECO:0000313" key="4">
    <source>
        <dbReference type="Proteomes" id="UP000680866"/>
    </source>
</evidence>
<dbReference type="Proteomes" id="UP000680866">
    <property type="component" value="Chromosome"/>
</dbReference>
<protein>
    <recommendedName>
        <fullName evidence="2">DUF305 domain-containing protein</fullName>
    </recommendedName>
</protein>
<dbReference type="RefSeq" id="WP_212817965.1">
    <property type="nucleotide sequence ID" value="NZ_AP023359.1"/>
</dbReference>
<dbReference type="InterPro" id="IPR005183">
    <property type="entry name" value="DUF305_CopM-like"/>
</dbReference>
<feature type="domain" description="DUF305" evidence="2">
    <location>
        <begin position="51"/>
        <end position="191"/>
    </location>
</feature>
<sequence>MARPTAAHTVPTAALLVALLSGCAPAGGTGPTPSAATPAATVVAASFNGTDLAWVQLMIPMNERTLPLLELAAARGADPAVRRFADEVHAAHLAELARLRELRTLAGLDGTNPHQGHDMPGMVTAVQLDALRAATGAEFDRLFHDRLREHVDQSARVSRSEQESGADTATVALAAEMARSRTAYLTRLDQLTAA</sequence>
<keyword evidence="4" id="KW-1185">Reference proteome</keyword>
<organism evidence="3 4">
    <name type="scientific">Polymorphospora rubra</name>
    <dbReference type="NCBI Taxonomy" id="338584"/>
    <lineage>
        <taxon>Bacteria</taxon>
        <taxon>Bacillati</taxon>
        <taxon>Actinomycetota</taxon>
        <taxon>Actinomycetes</taxon>
        <taxon>Micromonosporales</taxon>
        <taxon>Micromonosporaceae</taxon>
        <taxon>Polymorphospora</taxon>
    </lineage>
</organism>
<evidence type="ECO:0000259" key="2">
    <source>
        <dbReference type="Pfam" id="PF03713"/>
    </source>
</evidence>
<feature type="chain" id="PRO_5038932649" description="DUF305 domain-containing protein" evidence="1">
    <location>
        <begin position="27"/>
        <end position="194"/>
    </location>
</feature>
<dbReference type="InterPro" id="IPR012347">
    <property type="entry name" value="Ferritin-like"/>
</dbReference>
<evidence type="ECO:0000313" key="3">
    <source>
        <dbReference type="EMBL" id="BCJ68781.1"/>
    </source>
</evidence>
<dbReference type="PROSITE" id="PS51257">
    <property type="entry name" value="PROKAR_LIPOPROTEIN"/>
    <property type="match status" value="1"/>
</dbReference>
<dbReference type="AlphaFoldDB" id="A0A810N4W7"/>
<dbReference type="PANTHER" id="PTHR36933:SF1">
    <property type="entry name" value="SLL0788 PROTEIN"/>
    <property type="match status" value="1"/>
</dbReference>
<accession>A0A810N4W7</accession>
<dbReference type="Gene3D" id="1.20.1260.10">
    <property type="match status" value="1"/>
</dbReference>
<feature type="signal peptide" evidence="1">
    <location>
        <begin position="1"/>
        <end position="26"/>
    </location>
</feature>
<dbReference type="KEGG" id="pry:Prubr_58020"/>
<dbReference type="Pfam" id="PF03713">
    <property type="entry name" value="DUF305"/>
    <property type="match status" value="1"/>
</dbReference>
<keyword evidence="1" id="KW-0732">Signal</keyword>
<gene>
    <name evidence="3" type="ORF">Prubr_58020</name>
</gene>